<comment type="caution">
    <text evidence="1">The sequence shown here is derived from an EMBL/GenBank/DDBJ whole genome shotgun (WGS) entry which is preliminary data.</text>
</comment>
<sequence length="69" mass="7912">MLNVQHLCSFVHAALDLFFRGLAQLQAKRHVFVHRHVRVQCVVLEHHCNVAVLRGHVIDHLVANVKLAF</sequence>
<gene>
    <name evidence="1" type="ORF">SDC9_207936</name>
</gene>
<organism evidence="1">
    <name type="scientific">bioreactor metagenome</name>
    <dbReference type="NCBI Taxonomy" id="1076179"/>
    <lineage>
        <taxon>unclassified sequences</taxon>
        <taxon>metagenomes</taxon>
        <taxon>ecological metagenomes</taxon>
    </lineage>
</organism>
<protein>
    <submittedName>
        <fullName evidence="1">Uncharacterized protein</fullName>
    </submittedName>
</protein>
<proteinExistence type="predicted"/>
<dbReference type="AntiFam" id="ANF00095">
    <property type="entry name" value="Shadow ORF (opposite ABC transporters)"/>
</dbReference>
<name>A0A645J9C1_9ZZZZ</name>
<dbReference type="AlphaFoldDB" id="A0A645J9C1"/>
<reference evidence="1" key="1">
    <citation type="submission" date="2019-08" db="EMBL/GenBank/DDBJ databases">
        <authorList>
            <person name="Kucharzyk K."/>
            <person name="Murdoch R.W."/>
            <person name="Higgins S."/>
            <person name="Loffler F."/>
        </authorList>
    </citation>
    <scope>NUCLEOTIDE SEQUENCE</scope>
</reference>
<evidence type="ECO:0000313" key="1">
    <source>
        <dbReference type="EMBL" id="MPN60211.1"/>
    </source>
</evidence>
<dbReference type="EMBL" id="VSSQ01135173">
    <property type="protein sequence ID" value="MPN60211.1"/>
    <property type="molecule type" value="Genomic_DNA"/>
</dbReference>
<accession>A0A645J9C1</accession>